<evidence type="ECO:0000256" key="1">
    <source>
        <dbReference type="SAM" id="MobiDB-lite"/>
    </source>
</evidence>
<feature type="non-terminal residue" evidence="2">
    <location>
        <position position="202"/>
    </location>
</feature>
<organism evidence="2">
    <name type="scientific">uncultured Nocardioidaceae bacterium</name>
    <dbReference type="NCBI Taxonomy" id="253824"/>
    <lineage>
        <taxon>Bacteria</taxon>
        <taxon>Bacillati</taxon>
        <taxon>Actinomycetota</taxon>
        <taxon>Actinomycetes</taxon>
        <taxon>Propionibacteriales</taxon>
        <taxon>Nocardioidaceae</taxon>
        <taxon>environmental samples</taxon>
    </lineage>
</organism>
<evidence type="ECO:0000313" key="2">
    <source>
        <dbReference type="EMBL" id="CAA9388396.1"/>
    </source>
</evidence>
<protein>
    <submittedName>
        <fullName evidence="2">CDP-diacylglycerol--glycerol-3-phosphate 3-phosphatidyltransferase</fullName>
        <ecNumber evidence="2">2.7.8.5</ecNumber>
    </submittedName>
</protein>
<reference evidence="2" key="1">
    <citation type="submission" date="2020-02" db="EMBL/GenBank/DDBJ databases">
        <authorList>
            <person name="Meier V. D."/>
        </authorList>
    </citation>
    <scope>NUCLEOTIDE SEQUENCE</scope>
    <source>
        <strain evidence="2">AVDCRST_MAG47</strain>
    </source>
</reference>
<dbReference type="GO" id="GO:0008444">
    <property type="term" value="F:CDP-diacylglycerol-glycerol-3-phosphate 3-phosphatidyltransferase activity"/>
    <property type="evidence" value="ECO:0007669"/>
    <property type="project" value="UniProtKB-EC"/>
</dbReference>
<keyword evidence="2" id="KW-0808">Transferase</keyword>
<feature type="compositionally biased region" description="Basic residues" evidence="1">
    <location>
        <begin position="52"/>
        <end position="61"/>
    </location>
</feature>
<gene>
    <name evidence="2" type="ORF">AVDCRST_MAG47-2664</name>
</gene>
<feature type="compositionally biased region" description="Basic residues" evidence="1">
    <location>
        <begin position="74"/>
        <end position="98"/>
    </location>
</feature>
<feature type="compositionally biased region" description="Basic and acidic residues" evidence="1">
    <location>
        <begin position="42"/>
        <end position="51"/>
    </location>
</feature>
<name>A0A6J4NPS1_9ACTN</name>
<feature type="non-terminal residue" evidence="2">
    <location>
        <position position="1"/>
    </location>
</feature>
<sequence>EHRRGHSSAEPGPDGPQRPQHHEALPPAGVPLAGARPRGRRHSDGGPDVHGHQRLLRRLRRPPLEPDLEARRDPRPRRGPALHPRRRDRLRAPRHHPALARARDPGPRPVPVVPGAVPAHPRLQRPSRPLPRQGGHGGAPLRLPAAAARGRDRTARRGVAGPRVGVHHLGGGDVLVGRRPLRLAGPDPHRDHPTPDTGDPWL</sequence>
<accession>A0A6J4NPS1</accession>
<feature type="region of interest" description="Disordered" evidence="1">
    <location>
        <begin position="1"/>
        <end position="202"/>
    </location>
</feature>
<dbReference type="EC" id="2.7.8.5" evidence="2"/>
<dbReference type="AlphaFoldDB" id="A0A6J4NPS1"/>
<feature type="compositionally biased region" description="Low complexity" evidence="1">
    <location>
        <begin position="175"/>
        <end position="186"/>
    </location>
</feature>
<feature type="compositionally biased region" description="Basic and acidic residues" evidence="1">
    <location>
        <begin position="62"/>
        <end position="73"/>
    </location>
</feature>
<feature type="compositionally biased region" description="Low complexity" evidence="1">
    <location>
        <begin position="113"/>
        <end position="148"/>
    </location>
</feature>
<feature type="compositionally biased region" description="Low complexity" evidence="1">
    <location>
        <begin position="25"/>
        <end position="36"/>
    </location>
</feature>
<dbReference type="EMBL" id="CADCUK010000172">
    <property type="protein sequence ID" value="CAA9388396.1"/>
    <property type="molecule type" value="Genomic_DNA"/>
</dbReference>
<proteinExistence type="predicted"/>